<feature type="domain" description="STAT transcription factor all-alpha" evidence="15">
    <location>
        <begin position="14"/>
        <end position="210"/>
    </location>
</feature>
<dbReference type="EMBL" id="UZAM01006676">
    <property type="protein sequence ID" value="VDO92842.1"/>
    <property type="molecule type" value="Genomic_DNA"/>
</dbReference>
<dbReference type="Proteomes" id="UP000270296">
    <property type="component" value="Unassembled WGS sequence"/>
</dbReference>
<dbReference type="InterPro" id="IPR013801">
    <property type="entry name" value="STAT_TF_DNA-bd"/>
</dbReference>
<reference evidence="19" key="1">
    <citation type="submission" date="2016-06" db="UniProtKB">
        <authorList>
            <consortium name="WormBaseParasite"/>
        </authorList>
    </citation>
    <scope>IDENTIFICATION</scope>
</reference>
<dbReference type="CDD" id="cd14801">
    <property type="entry name" value="STAT_DBD"/>
    <property type="match status" value="1"/>
</dbReference>
<keyword evidence="10 12" id="KW-0804">Transcription</keyword>
<dbReference type="InterPro" id="IPR001217">
    <property type="entry name" value="STAT"/>
</dbReference>
<dbReference type="GO" id="GO:0005737">
    <property type="term" value="C:cytoplasm"/>
    <property type="evidence" value="ECO:0007669"/>
    <property type="project" value="UniProtKB-SubCell"/>
</dbReference>
<organism evidence="19">
    <name type="scientific">Soboliphyme baturini</name>
    <dbReference type="NCBI Taxonomy" id="241478"/>
    <lineage>
        <taxon>Eukaryota</taxon>
        <taxon>Metazoa</taxon>
        <taxon>Ecdysozoa</taxon>
        <taxon>Nematoda</taxon>
        <taxon>Enoplea</taxon>
        <taxon>Dorylaimia</taxon>
        <taxon>Dioctophymatida</taxon>
        <taxon>Dioctophymatoidea</taxon>
        <taxon>Soboliphymatidae</taxon>
        <taxon>Soboliphyme</taxon>
    </lineage>
</organism>
<dbReference type="SUPFAM" id="SSF47655">
    <property type="entry name" value="STAT"/>
    <property type="match status" value="1"/>
</dbReference>
<dbReference type="Gene3D" id="1.10.238.10">
    <property type="entry name" value="EF-hand"/>
    <property type="match status" value="2"/>
</dbReference>
<dbReference type="GO" id="GO:0003700">
    <property type="term" value="F:DNA-binding transcription factor activity"/>
    <property type="evidence" value="ECO:0007669"/>
    <property type="project" value="InterPro"/>
</dbReference>
<dbReference type="InterPro" id="IPR000980">
    <property type="entry name" value="SH2"/>
</dbReference>
<evidence type="ECO:0000313" key="18">
    <source>
        <dbReference type="Proteomes" id="UP000270296"/>
    </source>
</evidence>
<keyword evidence="9 12" id="KW-0010">Activator</keyword>
<feature type="domain" description="SH2" evidence="14">
    <location>
        <begin position="496"/>
        <end position="534"/>
    </location>
</feature>
<dbReference type="Pfam" id="PF00017">
    <property type="entry name" value="SH2"/>
    <property type="match status" value="1"/>
</dbReference>
<evidence type="ECO:0000256" key="5">
    <source>
        <dbReference type="ARBA" id="ARBA00022553"/>
    </source>
</evidence>
<evidence type="ECO:0000259" key="14">
    <source>
        <dbReference type="Pfam" id="PF00017"/>
    </source>
</evidence>
<dbReference type="Gene3D" id="1.20.1050.20">
    <property type="entry name" value="STAT transcription factor, all-alpha domain"/>
    <property type="match status" value="1"/>
</dbReference>
<keyword evidence="6 12" id="KW-0727">SH2 domain</keyword>
<dbReference type="AlphaFoldDB" id="A0A183IBJ7"/>
<sequence length="688" mass="76951">MDNFMSSIVAAEKVLQKINMQSKECDAFWQQTNDLQSQFIAKLGIIQNLQLLMSQKGDGGGGGGERGEDGFDQKPSIVTTAGGDQGENLTDKLKKSLELVSRQAGKLYHTLIDTRKAFLLMLKECTETVNTLRKELVNGLLLEWKCCQKLAQIGFPFERQDEQLDRLGRLFEGLAEEVWTLRTYVLWLRELLTKAPRLPDQNVQQCLTVLEPILGVFTHELRTIVHRSFVVSKQPNVVLKQHNKFSAEARLLVGDKFGIKFFNLKVGVRLISEEYARALKPDSMRLPQASTVAKIGGFGAVGDAAASNDCQEVNLEVDRETRRVHAVFKSKLLKVDPRKAANKSTDEQQQMSVCERNYALLFTCSPFKLGDISFNSIWALSLPVKLTVHGSQERLSQAMILWDHAFASPETPFNIPDAVDWLQLSEALQKNGGQLPCQSQNSDSASTTATMVTLQKFCKDPMREDLDFSFWSWFFEITLLIKQKLLRLWDDGLIKGFISRKDAAATLLALPQPSFLLRFSDSHLGGISISFSADLEDGRREVVYGSDKCYSKAVIFRSEADMKLKSLPINRETYPYVTSELIMVAHTTVPCMADSESTPVSPSQGACSSPGDTLSSICENEGIEPELLSDTVDLNNFDWNNLGMYMIDTAEDPQPMEIGEFLDMFDKLYDIDYPQGQSIGNGNTEMSG</sequence>
<dbReference type="Pfam" id="PF02864">
    <property type="entry name" value="STAT_bind"/>
    <property type="match status" value="1"/>
</dbReference>
<keyword evidence="5 12" id="KW-0597">Phosphoprotein</keyword>
<keyword evidence="8 12" id="KW-0238">DNA-binding</keyword>
<evidence type="ECO:0000256" key="9">
    <source>
        <dbReference type="ARBA" id="ARBA00023159"/>
    </source>
</evidence>
<comment type="subcellular location">
    <subcellularLocation>
        <location evidence="2 12">Cytoplasm</location>
    </subcellularLocation>
    <subcellularLocation>
        <location evidence="1 12">Nucleus</location>
    </subcellularLocation>
</comment>
<dbReference type="Gene3D" id="3.30.505.10">
    <property type="entry name" value="SH2 domain"/>
    <property type="match status" value="1"/>
</dbReference>
<dbReference type="GO" id="GO:0007165">
    <property type="term" value="P:signal transduction"/>
    <property type="evidence" value="ECO:0007669"/>
    <property type="project" value="InterPro"/>
</dbReference>
<evidence type="ECO:0000256" key="12">
    <source>
        <dbReference type="RuleBase" id="RU046415"/>
    </source>
</evidence>
<evidence type="ECO:0000256" key="4">
    <source>
        <dbReference type="ARBA" id="ARBA00022490"/>
    </source>
</evidence>
<accession>A0A183IBJ7</accession>
<dbReference type="Pfam" id="PF01017">
    <property type="entry name" value="STAT_alpha"/>
    <property type="match status" value="1"/>
</dbReference>
<evidence type="ECO:0000256" key="7">
    <source>
        <dbReference type="ARBA" id="ARBA00023015"/>
    </source>
</evidence>
<dbReference type="GO" id="GO:0005634">
    <property type="term" value="C:nucleus"/>
    <property type="evidence" value="ECO:0007669"/>
    <property type="project" value="UniProtKB-SubCell"/>
</dbReference>
<feature type="region of interest" description="Disordered" evidence="13">
    <location>
        <begin position="57"/>
        <end position="87"/>
    </location>
</feature>
<evidence type="ECO:0000256" key="8">
    <source>
        <dbReference type="ARBA" id="ARBA00023125"/>
    </source>
</evidence>
<reference evidence="17 18" key="2">
    <citation type="submission" date="2018-11" db="EMBL/GenBank/DDBJ databases">
        <authorList>
            <consortium name="Pathogen Informatics"/>
        </authorList>
    </citation>
    <scope>NUCLEOTIDE SEQUENCE [LARGE SCALE GENOMIC DNA]</scope>
</reference>
<dbReference type="SUPFAM" id="SSF49417">
    <property type="entry name" value="p53-like transcription factors"/>
    <property type="match status" value="1"/>
</dbReference>
<dbReference type="PANTHER" id="PTHR11801">
    <property type="entry name" value="SIGNAL TRANSDUCER AND ACTIVATOR OF TRANSCRIPTION"/>
    <property type="match status" value="1"/>
</dbReference>
<feature type="region of interest" description="Disordered" evidence="13">
    <location>
        <begin position="595"/>
        <end position="614"/>
    </location>
</feature>
<dbReference type="GO" id="GO:0003677">
    <property type="term" value="F:DNA binding"/>
    <property type="evidence" value="ECO:0007669"/>
    <property type="project" value="UniProtKB-KW"/>
</dbReference>
<dbReference type="InterPro" id="IPR013800">
    <property type="entry name" value="STAT_TF_alpha"/>
</dbReference>
<evidence type="ECO:0000313" key="17">
    <source>
        <dbReference type="EMBL" id="VDO92842.1"/>
    </source>
</evidence>
<dbReference type="InterPro" id="IPR015988">
    <property type="entry name" value="STAT_TF_CC"/>
</dbReference>
<comment type="similarity">
    <text evidence="3 12">Belongs to the transcription factor STAT family.</text>
</comment>
<name>A0A183IBJ7_9BILA</name>
<protein>
    <recommendedName>
        <fullName evidence="12">Signal transducer and activator of transcription</fullName>
    </recommendedName>
</protein>
<dbReference type="SUPFAM" id="SSF55550">
    <property type="entry name" value="SH2 domain"/>
    <property type="match status" value="1"/>
</dbReference>
<evidence type="ECO:0000256" key="13">
    <source>
        <dbReference type="SAM" id="MobiDB-lite"/>
    </source>
</evidence>
<evidence type="ECO:0000256" key="2">
    <source>
        <dbReference type="ARBA" id="ARBA00004496"/>
    </source>
</evidence>
<dbReference type="WBParaSite" id="SBAD_0000102301-mRNA-1">
    <property type="protein sequence ID" value="SBAD_0000102301-mRNA-1"/>
    <property type="gene ID" value="SBAD_0000102301"/>
</dbReference>
<dbReference type="Gene3D" id="2.60.40.630">
    <property type="entry name" value="STAT transcription factor, DNA-binding domain"/>
    <property type="match status" value="1"/>
</dbReference>
<gene>
    <name evidence="17" type="ORF">SBAD_LOCUS991</name>
</gene>
<evidence type="ECO:0000256" key="10">
    <source>
        <dbReference type="ARBA" id="ARBA00023163"/>
    </source>
</evidence>
<evidence type="ECO:0000256" key="11">
    <source>
        <dbReference type="ARBA" id="ARBA00023242"/>
    </source>
</evidence>
<evidence type="ECO:0000259" key="15">
    <source>
        <dbReference type="Pfam" id="PF01017"/>
    </source>
</evidence>
<keyword evidence="7 12" id="KW-0805">Transcription regulation</keyword>
<dbReference type="InterPro" id="IPR012345">
    <property type="entry name" value="STAT_TF_DNA-bd_N"/>
</dbReference>
<evidence type="ECO:0000256" key="1">
    <source>
        <dbReference type="ARBA" id="ARBA00004123"/>
    </source>
</evidence>
<proteinExistence type="inferred from homology"/>
<feature type="domain" description="STAT transcription factor DNA-binding" evidence="16">
    <location>
        <begin position="233"/>
        <end position="384"/>
    </location>
</feature>
<dbReference type="InterPro" id="IPR008967">
    <property type="entry name" value="p53-like_TF_DNA-bd_sf"/>
</dbReference>
<evidence type="ECO:0000256" key="3">
    <source>
        <dbReference type="ARBA" id="ARBA00005586"/>
    </source>
</evidence>
<evidence type="ECO:0000256" key="6">
    <source>
        <dbReference type="ARBA" id="ARBA00022999"/>
    </source>
</evidence>
<dbReference type="OrthoDB" id="19300at2759"/>
<evidence type="ECO:0000259" key="16">
    <source>
        <dbReference type="Pfam" id="PF02864"/>
    </source>
</evidence>
<keyword evidence="4 12" id="KW-0963">Cytoplasm</keyword>
<evidence type="ECO:0000313" key="19">
    <source>
        <dbReference type="WBParaSite" id="SBAD_0000102301-mRNA-1"/>
    </source>
</evidence>
<keyword evidence="11 12" id="KW-0539">Nucleus</keyword>
<dbReference type="InterPro" id="IPR036860">
    <property type="entry name" value="SH2_dom_sf"/>
</dbReference>
<keyword evidence="18" id="KW-1185">Reference proteome</keyword>